<evidence type="ECO:0000313" key="2">
    <source>
        <dbReference type="Proteomes" id="UP000189229"/>
    </source>
</evidence>
<dbReference type="AlphaFoldDB" id="A0A1V3WD92"/>
<accession>A0A1V3WD92</accession>
<comment type="caution">
    <text evidence="1">The sequence shown here is derived from an EMBL/GenBank/DDBJ whole genome shotgun (WGS) entry which is preliminary data.</text>
</comment>
<sequence>MPMVSGCWPVLGYRRHGGAAPPAAAAVAVSAVPASGSSVRLGAVVTPAPASRSAAATEVPAAALTEYSQPSVGREAPPAGYQRVRRRRRRRWKSVRCVGRCRRHAGTGAGVNGGQGGDGGSASGAIAAFAGPAAPAVRAPVGLAVVVAAAATPRVCLPRWAGPADTAAMLPREAAEAAVTAAWASPTAPW</sequence>
<reference evidence="1 2" key="1">
    <citation type="submission" date="2017-02" db="EMBL/GenBank/DDBJ databases">
        <title>Complete genome sequences of Mycobacterium kansasii strains isolated from rhesus macaques.</title>
        <authorList>
            <person name="Panda A."/>
            <person name="Nagaraj S."/>
            <person name="Zhao X."/>
            <person name="Tettelin H."/>
            <person name="Detolla L.J."/>
        </authorList>
    </citation>
    <scope>NUCLEOTIDE SEQUENCE [LARGE SCALE GENOMIC DNA]</scope>
    <source>
        <strain evidence="1 2">11-3813</strain>
    </source>
</reference>
<dbReference type="EMBL" id="MVBM01000011">
    <property type="protein sequence ID" value="OOK64947.1"/>
    <property type="molecule type" value="Genomic_DNA"/>
</dbReference>
<proteinExistence type="predicted"/>
<evidence type="ECO:0000313" key="1">
    <source>
        <dbReference type="EMBL" id="OOK64947.1"/>
    </source>
</evidence>
<organism evidence="1 2">
    <name type="scientific">Mycobacterium kansasii</name>
    <dbReference type="NCBI Taxonomy" id="1768"/>
    <lineage>
        <taxon>Bacteria</taxon>
        <taxon>Bacillati</taxon>
        <taxon>Actinomycetota</taxon>
        <taxon>Actinomycetes</taxon>
        <taxon>Mycobacteriales</taxon>
        <taxon>Mycobacteriaceae</taxon>
        <taxon>Mycobacterium</taxon>
    </lineage>
</organism>
<dbReference type="Proteomes" id="UP000189229">
    <property type="component" value="Unassembled WGS sequence"/>
</dbReference>
<gene>
    <name evidence="1" type="ORF">BZL30_8824</name>
</gene>
<name>A0A1V3WD92_MYCKA</name>
<protein>
    <submittedName>
        <fullName evidence="1">Uncharacterized protein</fullName>
    </submittedName>
</protein>